<evidence type="ECO:0008006" key="5">
    <source>
        <dbReference type="Google" id="ProtNLM"/>
    </source>
</evidence>
<dbReference type="RefSeq" id="WP_378072177.1">
    <property type="nucleotide sequence ID" value="NZ_JBHSBL010000028.1"/>
</dbReference>
<keyword evidence="4" id="KW-1185">Reference proteome</keyword>
<evidence type="ECO:0000313" key="4">
    <source>
        <dbReference type="Proteomes" id="UP001595867"/>
    </source>
</evidence>
<dbReference type="EMBL" id="JBHSBL010000028">
    <property type="protein sequence ID" value="MFC4071301.1"/>
    <property type="molecule type" value="Genomic_DNA"/>
</dbReference>
<sequence>MSDALPRPVRLHRLRISGVRTVEPLGPFDREFVFGPGLTVLAADNLRGKTSVFELITWCLRGSPRPTLQGVVRRWIGRLECDAVVAGRHLGFRLTVENGELVDGRVLTAGVPIIQASDPEAFAAMVETLMMELLHLERLESRSTRATSGRTSYGWKAYFGALYLPPGGDPALLGDVVMGGLAGRLLQVFLDLPGAALLTRVRAARDQLVAARKSADDDAERLRTLVAAQREAAVAQLAAARTELASLDQAATPVALASEVSRRSTAAVTAEADFREARERFELLRRQRQADQRLVNDLREHGAARLFFHGLDPAVCPRCEVPISPDRRAAERSTARCAVCTEPAGRSRDEQQRRQAAEEEARWRLSTSRDAEKLARRHLDETNAARIDYRSELAAAERALGAATDGGAETRRRALAERIARLEGAVAAWESLPVSTADGEPDDLHRVLDTAVELLTEDQANAGDGLFGELDHDVAALARTFGFRNLDRVVLDRAGRMQVYKTGGPREWFGTQSPGERLRLRIALVVALLRLGHRHGIATHPGLLLIDSPRSEEVQDDNAAALLCAIEELCQDTPGLQILVTTADERLARENLRQTTIISPDGPGLPLW</sequence>
<proteinExistence type="predicted"/>
<comment type="caution">
    <text evidence="3">The sequence shown here is derived from an EMBL/GenBank/DDBJ whole genome shotgun (WGS) entry which is preliminary data.</text>
</comment>
<feature type="region of interest" description="Disordered" evidence="2">
    <location>
        <begin position="342"/>
        <end position="364"/>
    </location>
</feature>
<dbReference type="InterPro" id="IPR027417">
    <property type="entry name" value="P-loop_NTPase"/>
</dbReference>
<organism evidence="3 4">
    <name type="scientific">Actinoplanes subglobosus</name>
    <dbReference type="NCBI Taxonomy" id="1547892"/>
    <lineage>
        <taxon>Bacteria</taxon>
        <taxon>Bacillati</taxon>
        <taxon>Actinomycetota</taxon>
        <taxon>Actinomycetes</taxon>
        <taxon>Micromonosporales</taxon>
        <taxon>Micromonosporaceae</taxon>
        <taxon>Actinoplanes</taxon>
    </lineage>
</organism>
<dbReference type="SUPFAM" id="SSF52540">
    <property type="entry name" value="P-loop containing nucleoside triphosphate hydrolases"/>
    <property type="match status" value="1"/>
</dbReference>
<dbReference type="Gene3D" id="3.40.50.300">
    <property type="entry name" value="P-loop containing nucleotide triphosphate hydrolases"/>
    <property type="match status" value="2"/>
</dbReference>
<protein>
    <recommendedName>
        <fullName evidence="5">Rad50/SbcC-type AAA domain-containing protein</fullName>
    </recommendedName>
</protein>
<gene>
    <name evidence="3" type="ORF">ACFO0C_40750</name>
</gene>
<name>A0ABV8J5B9_9ACTN</name>
<evidence type="ECO:0000256" key="1">
    <source>
        <dbReference type="SAM" id="Coils"/>
    </source>
</evidence>
<evidence type="ECO:0000313" key="3">
    <source>
        <dbReference type="EMBL" id="MFC4071301.1"/>
    </source>
</evidence>
<dbReference type="Proteomes" id="UP001595867">
    <property type="component" value="Unassembled WGS sequence"/>
</dbReference>
<reference evidence="4" key="1">
    <citation type="journal article" date="2019" name="Int. J. Syst. Evol. Microbiol.">
        <title>The Global Catalogue of Microorganisms (GCM) 10K type strain sequencing project: providing services to taxonomists for standard genome sequencing and annotation.</title>
        <authorList>
            <consortium name="The Broad Institute Genomics Platform"/>
            <consortium name="The Broad Institute Genome Sequencing Center for Infectious Disease"/>
            <person name="Wu L."/>
            <person name="Ma J."/>
        </authorList>
    </citation>
    <scope>NUCLEOTIDE SEQUENCE [LARGE SCALE GENOMIC DNA]</scope>
    <source>
        <strain evidence="4">TBRC 5832</strain>
    </source>
</reference>
<feature type="coiled-coil region" evidence="1">
    <location>
        <begin position="230"/>
        <end position="287"/>
    </location>
</feature>
<feature type="compositionally biased region" description="Basic and acidic residues" evidence="2">
    <location>
        <begin position="345"/>
        <end position="364"/>
    </location>
</feature>
<keyword evidence="1" id="KW-0175">Coiled coil</keyword>
<evidence type="ECO:0000256" key="2">
    <source>
        <dbReference type="SAM" id="MobiDB-lite"/>
    </source>
</evidence>
<accession>A0ABV8J5B9</accession>